<feature type="transmembrane region" description="Helical" evidence="1">
    <location>
        <begin position="330"/>
        <end position="354"/>
    </location>
</feature>
<keyword evidence="4" id="KW-1185">Reference proteome</keyword>
<evidence type="ECO:0000259" key="2">
    <source>
        <dbReference type="PROSITE" id="PS50041"/>
    </source>
</evidence>
<dbReference type="EMBL" id="NCKV01007946">
    <property type="protein sequence ID" value="RWS22767.1"/>
    <property type="molecule type" value="Genomic_DNA"/>
</dbReference>
<name>A0A443S5G1_9ACAR</name>
<dbReference type="STRING" id="299467.A0A443S5G1"/>
<dbReference type="CDD" id="cd00037">
    <property type="entry name" value="CLECT"/>
    <property type="match status" value="1"/>
</dbReference>
<feature type="domain" description="C-type lectin" evidence="2">
    <location>
        <begin position="1"/>
        <end position="96"/>
    </location>
</feature>
<dbReference type="Gene3D" id="3.10.100.10">
    <property type="entry name" value="Mannose-Binding Protein A, subunit A"/>
    <property type="match status" value="1"/>
</dbReference>
<dbReference type="Proteomes" id="UP000288716">
    <property type="component" value="Unassembled WGS sequence"/>
</dbReference>
<organism evidence="3 4">
    <name type="scientific">Leptotrombidium deliense</name>
    <dbReference type="NCBI Taxonomy" id="299467"/>
    <lineage>
        <taxon>Eukaryota</taxon>
        <taxon>Metazoa</taxon>
        <taxon>Ecdysozoa</taxon>
        <taxon>Arthropoda</taxon>
        <taxon>Chelicerata</taxon>
        <taxon>Arachnida</taxon>
        <taxon>Acari</taxon>
        <taxon>Acariformes</taxon>
        <taxon>Trombidiformes</taxon>
        <taxon>Prostigmata</taxon>
        <taxon>Anystina</taxon>
        <taxon>Parasitengona</taxon>
        <taxon>Trombiculoidea</taxon>
        <taxon>Trombiculidae</taxon>
        <taxon>Leptotrombidium</taxon>
    </lineage>
</organism>
<reference evidence="3 4" key="1">
    <citation type="journal article" date="2018" name="Gigascience">
        <title>Genomes of trombidid mites reveal novel predicted allergens and laterally-transferred genes associated with secondary metabolism.</title>
        <authorList>
            <person name="Dong X."/>
            <person name="Chaisiri K."/>
            <person name="Xia D."/>
            <person name="Armstrong S.D."/>
            <person name="Fang Y."/>
            <person name="Donnelly M.J."/>
            <person name="Kadowaki T."/>
            <person name="McGarry J.W."/>
            <person name="Darby A.C."/>
            <person name="Makepeace B.L."/>
        </authorList>
    </citation>
    <scope>NUCLEOTIDE SEQUENCE [LARGE SCALE GENOMIC DNA]</scope>
    <source>
        <strain evidence="3">UoL-UT</strain>
    </source>
</reference>
<evidence type="ECO:0000313" key="4">
    <source>
        <dbReference type="Proteomes" id="UP000288716"/>
    </source>
</evidence>
<dbReference type="InterPro" id="IPR016186">
    <property type="entry name" value="C-type_lectin-like/link_sf"/>
</dbReference>
<dbReference type="OrthoDB" id="7760957at2759"/>
<keyword evidence="1" id="KW-0472">Membrane</keyword>
<dbReference type="PROSITE" id="PS50041">
    <property type="entry name" value="C_TYPE_LECTIN_2"/>
    <property type="match status" value="1"/>
</dbReference>
<keyword evidence="1" id="KW-0812">Transmembrane</keyword>
<evidence type="ECO:0000313" key="3">
    <source>
        <dbReference type="EMBL" id="RWS22767.1"/>
    </source>
</evidence>
<dbReference type="SUPFAM" id="SSF56436">
    <property type="entry name" value="C-type lectin-like"/>
    <property type="match status" value="1"/>
</dbReference>
<dbReference type="InterPro" id="IPR050111">
    <property type="entry name" value="C-type_lectin/snaclec_domain"/>
</dbReference>
<accession>A0A443S5G1</accession>
<dbReference type="InterPro" id="IPR016187">
    <property type="entry name" value="CTDL_fold"/>
</dbReference>
<dbReference type="Pfam" id="PF00059">
    <property type="entry name" value="Lectin_C"/>
    <property type="match status" value="1"/>
</dbReference>
<keyword evidence="3" id="KW-0675">Receptor</keyword>
<dbReference type="PANTHER" id="PTHR22803">
    <property type="entry name" value="MANNOSE, PHOSPHOLIPASE, LECTIN RECEPTOR RELATED"/>
    <property type="match status" value="1"/>
</dbReference>
<protein>
    <submittedName>
        <fullName evidence="3">Macrophage mannose receptor 1-like protein</fullName>
    </submittedName>
</protein>
<dbReference type="VEuPathDB" id="VectorBase:LDEU009273"/>
<keyword evidence="1" id="KW-1133">Transmembrane helix</keyword>
<dbReference type="InterPro" id="IPR001304">
    <property type="entry name" value="C-type_lectin-like"/>
</dbReference>
<sequence length="374" mass="43598">MVTIQDAVENRFISSLVGRVRNSRFLCYWLGGLQVAQTMKNFAWIDGKSVNFTNFGAHDPNNYDDDEDCVMLSMRANGLGEWWDEHCSVLNRQLCQKYSDSNDEEINFSDQFSIHFVDTLARNEIKVQSALKEVRKTIAKMDRNLPYDIDTISLSITYGLSEKAKLLKDSIRKNWVKVNLTTTKINSTISIFAAKLEKKMIHHKDWVYSLNKTFDEINFDVIELTSDIETIQYLFDIDQRHVEKMTNNTLRKVSVLNIEQKYLMKIFNDKLLMRKSLFEIFKKRLTNVTKNEDNFFGSNKLQINQTEQITYEAFEEIEAELNKVETKATIIVAVAYLFTVFALFVSIDFTQLFCRKQKVIQSSSSFVNEGFSEY</sequence>
<dbReference type="AlphaFoldDB" id="A0A443S5G1"/>
<proteinExistence type="predicted"/>
<evidence type="ECO:0000256" key="1">
    <source>
        <dbReference type="SAM" id="Phobius"/>
    </source>
</evidence>
<gene>
    <name evidence="3" type="ORF">B4U80_13495</name>
</gene>
<comment type="caution">
    <text evidence="3">The sequence shown here is derived from an EMBL/GenBank/DDBJ whole genome shotgun (WGS) entry which is preliminary data.</text>
</comment>